<reference evidence="1 2" key="1">
    <citation type="journal article" date="2023" name="G3 (Bethesda)">
        <title>A chromosome-length genome assembly and annotation of blackberry (Rubus argutus, cv. 'Hillquist').</title>
        <authorList>
            <person name="Bruna T."/>
            <person name="Aryal R."/>
            <person name="Dudchenko O."/>
            <person name="Sargent D.J."/>
            <person name="Mead D."/>
            <person name="Buti M."/>
            <person name="Cavallini A."/>
            <person name="Hytonen T."/>
            <person name="Andres J."/>
            <person name="Pham M."/>
            <person name="Weisz D."/>
            <person name="Mascagni F."/>
            <person name="Usai G."/>
            <person name="Natali L."/>
            <person name="Bassil N."/>
            <person name="Fernandez G.E."/>
            <person name="Lomsadze A."/>
            <person name="Armour M."/>
            <person name="Olukolu B."/>
            <person name="Poorten T."/>
            <person name="Britton C."/>
            <person name="Davik J."/>
            <person name="Ashrafi H."/>
            <person name="Aiden E.L."/>
            <person name="Borodovsky M."/>
            <person name="Worthington M."/>
        </authorList>
    </citation>
    <scope>NUCLEOTIDE SEQUENCE [LARGE SCALE GENOMIC DNA]</scope>
    <source>
        <strain evidence="1">PI 553951</strain>
    </source>
</reference>
<dbReference type="AlphaFoldDB" id="A0AAW1XWS1"/>
<name>A0AAW1XWS1_RUBAR</name>
<protein>
    <submittedName>
        <fullName evidence="1">Uncharacterized protein</fullName>
    </submittedName>
</protein>
<evidence type="ECO:0000313" key="1">
    <source>
        <dbReference type="EMBL" id="KAK9940968.1"/>
    </source>
</evidence>
<keyword evidence="2" id="KW-1185">Reference proteome</keyword>
<proteinExistence type="predicted"/>
<organism evidence="1 2">
    <name type="scientific">Rubus argutus</name>
    <name type="common">Southern blackberry</name>
    <dbReference type="NCBI Taxonomy" id="59490"/>
    <lineage>
        <taxon>Eukaryota</taxon>
        <taxon>Viridiplantae</taxon>
        <taxon>Streptophyta</taxon>
        <taxon>Embryophyta</taxon>
        <taxon>Tracheophyta</taxon>
        <taxon>Spermatophyta</taxon>
        <taxon>Magnoliopsida</taxon>
        <taxon>eudicotyledons</taxon>
        <taxon>Gunneridae</taxon>
        <taxon>Pentapetalae</taxon>
        <taxon>rosids</taxon>
        <taxon>fabids</taxon>
        <taxon>Rosales</taxon>
        <taxon>Rosaceae</taxon>
        <taxon>Rosoideae</taxon>
        <taxon>Rosoideae incertae sedis</taxon>
        <taxon>Rubus</taxon>
    </lineage>
</organism>
<sequence length="132" mass="15036">MDKTDWIGSGDLPFLPFEIDGNPFRIEFRILKEVCSEDLHLPLVGMEVAYVELSPPKMPLCEVQLHYRLPEEVLGNKRCPSAQASFGSEEAQINDWIKLRQSGIRYYLSLGDQRIVDKISLSGQKQSLRLEG</sequence>
<gene>
    <name evidence="1" type="ORF">M0R45_017600</name>
</gene>
<dbReference type="Proteomes" id="UP001457282">
    <property type="component" value="Unassembled WGS sequence"/>
</dbReference>
<dbReference type="EMBL" id="JBEDUW010000003">
    <property type="protein sequence ID" value="KAK9940968.1"/>
    <property type="molecule type" value="Genomic_DNA"/>
</dbReference>
<comment type="caution">
    <text evidence="1">The sequence shown here is derived from an EMBL/GenBank/DDBJ whole genome shotgun (WGS) entry which is preliminary data.</text>
</comment>
<accession>A0AAW1XWS1</accession>
<evidence type="ECO:0000313" key="2">
    <source>
        <dbReference type="Proteomes" id="UP001457282"/>
    </source>
</evidence>